<evidence type="ECO:0000256" key="1">
    <source>
        <dbReference type="ARBA" id="ARBA00022490"/>
    </source>
</evidence>
<comment type="catalytic activity">
    <reaction evidence="6">
        <text>adenosine(37) in tRNA1(Val) + S-adenosyl-L-methionine = N(6)-methyladenosine(37) in tRNA1(Val) + S-adenosyl-L-homocysteine + H(+)</text>
        <dbReference type="Rhea" id="RHEA:43160"/>
        <dbReference type="Rhea" id="RHEA-COMP:10369"/>
        <dbReference type="Rhea" id="RHEA-COMP:10370"/>
        <dbReference type="ChEBI" id="CHEBI:15378"/>
        <dbReference type="ChEBI" id="CHEBI:57856"/>
        <dbReference type="ChEBI" id="CHEBI:59789"/>
        <dbReference type="ChEBI" id="CHEBI:74411"/>
        <dbReference type="ChEBI" id="CHEBI:74449"/>
        <dbReference type="EC" id="2.1.1.223"/>
    </reaction>
</comment>
<dbReference type="InterPro" id="IPR002052">
    <property type="entry name" value="DNA_methylase_N6_adenine_CS"/>
</dbReference>
<proteinExistence type="inferred from homology"/>
<organism evidence="8 9">
    <name type="scientific">Tichowtungia aerotolerans</name>
    <dbReference type="NCBI Taxonomy" id="2697043"/>
    <lineage>
        <taxon>Bacteria</taxon>
        <taxon>Pseudomonadati</taxon>
        <taxon>Kiritimatiellota</taxon>
        <taxon>Tichowtungiia</taxon>
        <taxon>Tichowtungiales</taxon>
        <taxon>Tichowtungiaceae</taxon>
        <taxon>Tichowtungia</taxon>
    </lineage>
</organism>
<dbReference type="PANTHER" id="PTHR47739:SF1">
    <property type="entry name" value="TRNA1(VAL) (ADENINE(37)-N6)-METHYLTRANSFERASE"/>
    <property type="match status" value="1"/>
</dbReference>
<dbReference type="EMBL" id="CP047593">
    <property type="protein sequence ID" value="QHI68358.1"/>
    <property type="molecule type" value="Genomic_DNA"/>
</dbReference>
<dbReference type="InterPro" id="IPR007848">
    <property type="entry name" value="Small_mtfrase_dom"/>
</dbReference>
<dbReference type="KEGG" id="taer:GT409_02435"/>
<comment type="similarity">
    <text evidence="6">Belongs to the methyltransferase superfamily. tRNA (adenine-N(6)-)-methyltransferase family.</text>
</comment>
<keyword evidence="9" id="KW-1185">Reference proteome</keyword>
<dbReference type="Pfam" id="PF05175">
    <property type="entry name" value="MTS"/>
    <property type="match status" value="1"/>
</dbReference>
<evidence type="ECO:0000256" key="6">
    <source>
        <dbReference type="HAMAP-Rule" id="MF_01872"/>
    </source>
</evidence>
<dbReference type="InterPro" id="IPR050210">
    <property type="entry name" value="tRNA_Adenine-N(6)_MTase"/>
</dbReference>
<dbReference type="EC" id="2.1.1.223" evidence="6"/>
<evidence type="ECO:0000313" key="8">
    <source>
        <dbReference type="EMBL" id="QHI68358.1"/>
    </source>
</evidence>
<dbReference type="GO" id="GO:0003676">
    <property type="term" value="F:nucleic acid binding"/>
    <property type="evidence" value="ECO:0007669"/>
    <property type="project" value="InterPro"/>
</dbReference>
<gene>
    <name evidence="8" type="ORF">GT409_02435</name>
</gene>
<protein>
    <recommendedName>
        <fullName evidence="6">tRNA1(Val) (adenine(37)-N6)-methyltransferase</fullName>
        <ecNumber evidence="6">2.1.1.223</ecNumber>
    </recommendedName>
    <alternativeName>
        <fullName evidence="6">tRNA m6A37 methyltransferase</fullName>
    </alternativeName>
</protein>
<dbReference type="RefSeq" id="WP_160626600.1">
    <property type="nucleotide sequence ID" value="NZ_CP047593.1"/>
</dbReference>
<dbReference type="GO" id="GO:0008033">
    <property type="term" value="P:tRNA processing"/>
    <property type="evidence" value="ECO:0007669"/>
    <property type="project" value="UniProtKB-UniRule"/>
</dbReference>
<dbReference type="Gene3D" id="3.40.50.150">
    <property type="entry name" value="Vaccinia Virus protein VP39"/>
    <property type="match status" value="1"/>
</dbReference>
<evidence type="ECO:0000256" key="5">
    <source>
        <dbReference type="ARBA" id="ARBA00022694"/>
    </source>
</evidence>
<evidence type="ECO:0000256" key="2">
    <source>
        <dbReference type="ARBA" id="ARBA00022603"/>
    </source>
</evidence>
<evidence type="ECO:0000256" key="3">
    <source>
        <dbReference type="ARBA" id="ARBA00022679"/>
    </source>
</evidence>
<evidence type="ECO:0000259" key="7">
    <source>
        <dbReference type="Pfam" id="PF05175"/>
    </source>
</evidence>
<dbReference type="PROSITE" id="PS00092">
    <property type="entry name" value="N6_MTASE"/>
    <property type="match status" value="1"/>
</dbReference>
<keyword evidence="4 6" id="KW-0949">S-adenosyl-L-methionine</keyword>
<dbReference type="SUPFAM" id="SSF53335">
    <property type="entry name" value="S-adenosyl-L-methionine-dependent methyltransferases"/>
    <property type="match status" value="1"/>
</dbReference>
<keyword evidence="3 6" id="KW-0808">Transferase</keyword>
<dbReference type="PANTHER" id="PTHR47739">
    <property type="entry name" value="TRNA1(VAL) (ADENINE(37)-N6)-METHYLTRANSFERASE"/>
    <property type="match status" value="1"/>
</dbReference>
<dbReference type="Proteomes" id="UP000464954">
    <property type="component" value="Chromosome"/>
</dbReference>
<dbReference type="GO" id="GO:0032259">
    <property type="term" value="P:methylation"/>
    <property type="evidence" value="ECO:0007669"/>
    <property type="project" value="UniProtKB-KW"/>
</dbReference>
<dbReference type="HAMAP" id="MF_01872">
    <property type="entry name" value="tRNA_methyltr_YfiC"/>
    <property type="match status" value="1"/>
</dbReference>
<dbReference type="InterPro" id="IPR029063">
    <property type="entry name" value="SAM-dependent_MTases_sf"/>
</dbReference>
<comment type="function">
    <text evidence="6">Specifically methylates the adenine in position 37 of tRNA(1)(Val) (anticodon cmo5UAC).</text>
</comment>
<accession>A0A6P1M886</accession>
<keyword evidence="1 6" id="KW-0963">Cytoplasm</keyword>
<comment type="subcellular location">
    <subcellularLocation>
        <location evidence="6">Cytoplasm</location>
    </subcellularLocation>
</comment>
<evidence type="ECO:0000313" key="9">
    <source>
        <dbReference type="Proteomes" id="UP000464954"/>
    </source>
</evidence>
<dbReference type="InterPro" id="IPR022882">
    <property type="entry name" value="tRNA_adenine-N6_MeTrfase"/>
</dbReference>
<keyword evidence="2 6" id="KW-0489">Methyltransferase</keyword>
<keyword evidence="5 6" id="KW-0819">tRNA processing</keyword>
<dbReference type="AlphaFoldDB" id="A0A6P1M886"/>
<dbReference type="CDD" id="cd02440">
    <property type="entry name" value="AdoMet_MTases"/>
    <property type="match status" value="1"/>
</dbReference>
<reference evidence="8 9" key="1">
    <citation type="submission" date="2020-01" db="EMBL/GenBank/DDBJ databases">
        <title>Ponticoccus aerotolerans gen. nov., sp. nov., an anaerobic bacterium and proposal of Ponticoccusceae fam. nov., Ponticoccusles ord. nov. and Ponticoccuse classis nov. in the phylum Kiritimatiellaeota.</title>
        <authorList>
            <person name="Zhou L.Y."/>
            <person name="Du Z.J."/>
        </authorList>
    </citation>
    <scope>NUCLEOTIDE SEQUENCE [LARGE SCALE GENOMIC DNA]</scope>
    <source>
        <strain evidence="8 9">S-5007</strain>
    </source>
</reference>
<feature type="domain" description="Methyltransferase small" evidence="7">
    <location>
        <begin position="39"/>
        <end position="120"/>
    </location>
</feature>
<dbReference type="GO" id="GO:0005737">
    <property type="term" value="C:cytoplasm"/>
    <property type="evidence" value="ECO:0007669"/>
    <property type="project" value="UniProtKB-SubCell"/>
</dbReference>
<sequence>MENQRSGFTFKRFHVFDDRCAMKVGTDAVLLGAWAPVVDASSLLDIGTGCGILSLMLAQRGAYQIDAIDMDAGAVAQAEENAAASPWAEKIRCMHSSLQDFQGGPYDLLVSNPPYFNPGQTLKTPERQTARHCGELSHGQLLRDAARLSHRGSRLALILPSDAAQRLIEAAPETGWVLSDCCDVLPKPDRPANRQLLCFQRTPSESVRRSEITVRQADGQYSPEFIELCRDFYLLM</sequence>
<evidence type="ECO:0000256" key="4">
    <source>
        <dbReference type="ARBA" id="ARBA00022691"/>
    </source>
</evidence>
<dbReference type="GO" id="GO:0016430">
    <property type="term" value="F:tRNA (adenine-N6)-methyltransferase activity"/>
    <property type="evidence" value="ECO:0007669"/>
    <property type="project" value="UniProtKB-UniRule"/>
</dbReference>
<name>A0A6P1M886_9BACT</name>